<name>A8LL17_DINSH</name>
<evidence type="ECO:0000313" key="3">
    <source>
        <dbReference type="Proteomes" id="UP000006833"/>
    </source>
</evidence>
<keyword evidence="3" id="KW-1185">Reference proteome</keyword>
<evidence type="ECO:0000256" key="1">
    <source>
        <dbReference type="SAM" id="SignalP"/>
    </source>
</evidence>
<dbReference type="eggNOG" id="ENOG5033R7P">
    <property type="taxonomic scope" value="Bacteria"/>
</dbReference>
<reference evidence="3" key="1">
    <citation type="journal article" date="2010" name="ISME J.">
        <title>The complete genome sequence of the algal symbiont Dinoroseobacter shibae: a hitchhiker's guide to life in the sea.</title>
        <authorList>
            <person name="Wagner-Dobler I."/>
            <person name="Ballhausen B."/>
            <person name="Berger M."/>
            <person name="Brinkhoff T."/>
            <person name="Buchholz I."/>
            <person name="Bunk B."/>
            <person name="Cypionka H."/>
            <person name="Daniel R."/>
            <person name="Drepper T."/>
            <person name="Gerdts G."/>
            <person name="Hahnke S."/>
            <person name="Han C."/>
            <person name="Jahn D."/>
            <person name="Kalhoefer D."/>
            <person name="Kiss H."/>
            <person name="Klenk H.P."/>
            <person name="Kyrpides N."/>
            <person name="Liebl W."/>
            <person name="Liesegang H."/>
            <person name="Meincke L."/>
            <person name="Pati A."/>
            <person name="Petersen J."/>
            <person name="Piekarski T."/>
            <person name="Pommerenke C."/>
            <person name="Pradella S."/>
            <person name="Pukall R."/>
            <person name="Rabus R."/>
            <person name="Stackebrandt E."/>
            <person name="Thole S."/>
            <person name="Thompson L."/>
            <person name="Tielen P."/>
            <person name="Tomasch J."/>
            <person name="von Jan M."/>
            <person name="Wanphrut N."/>
            <person name="Wichels A."/>
            <person name="Zech H."/>
            <person name="Simon M."/>
        </authorList>
    </citation>
    <scope>NUCLEOTIDE SEQUENCE [LARGE SCALE GENOMIC DNA]</scope>
    <source>
        <strain evidence="3">DSM 16493 / NCIMB 14021 / DFL 12</strain>
    </source>
</reference>
<proteinExistence type="predicted"/>
<dbReference type="STRING" id="398580.Dshi_1639"/>
<sequence length="180" mass="19065">MLRPVAICALFALAPPALADVRLSYSDAGRTLFSFDVPAFWTVESGGERAITPPGEEIARTTPQLVSIRPTVDPTVWMGFFSPDGVRTVEEGVDYLSEIEKFLANEPEVTSVAPGRVGGLAAQIIKGSGRRDGQAITFTIAVVDLPGSRVAIAAGVAEARADPELVFEINSVFSSMRAGQ</sequence>
<dbReference type="HOGENOM" id="CLU_1585202_0_0_5"/>
<protein>
    <submittedName>
        <fullName evidence="2">Uncharacterized protein</fullName>
    </submittedName>
</protein>
<dbReference type="EMBL" id="CP000830">
    <property type="protein sequence ID" value="ABV93381.1"/>
    <property type="molecule type" value="Genomic_DNA"/>
</dbReference>
<dbReference type="AlphaFoldDB" id="A8LL17"/>
<organism evidence="2 3">
    <name type="scientific">Dinoroseobacter shibae (strain DSM 16493 / NCIMB 14021 / DFL 12)</name>
    <dbReference type="NCBI Taxonomy" id="398580"/>
    <lineage>
        <taxon>Bacteria</taxon>
        <taxon>Pseudomonadati</taxon>
        <taxon>Pseudomonadota</taxon>
        <taxon>Alphaproteobacteria</taxon>
        <taxon>Rhodobacterales</taxon>
        <taxon>Roseobacteraceae</taxon>
        <taxon>Dinoroseobacter</taxon>
    </lineage>
</organism>
<accession>A8LL17</accession>
<keyword evidence="1" id="KW-0732">Signal</keyword>
<gene>
    <name evidence="2" type="ordered locus">Dshi_1639</name>
</gene>
<feature type="signal peptide" evidence="1">
    <location>
        <begin position="1"/>
        <end position="19"/>
    </location>
</feature>
<evidence type="ECO:0000313" key="2">
    <source>
        <dbReference type="EMBL" id="ABV93381.1"/>
    </source>
</evidence>
<dbReference type="KEGG" id="dsh:Dshi_1639"/>
<feature type="chain" id="PRO_5002726068" evidence="1">
    <location>
        <begin position="20"/>
        <end position="180"/>
    </location>
</feature>
<dbReference type="Proteomes" id="UP000006833">
    <property type="component" value="Chromosome"/>
</dbReference>